<dbReference type="PANTHER" id="PTHR12970">
    <property type="entry name" value="PROTEASOME ASSEMBLY CHAPERONE 2"/>
    <property type="match status" value="1"/>
</dbReference>
<evidence type="ECO:0000256" key="1">
    <source>
        <dbReference type="ARBA" id="ARBA00019186"/>
    </source>
</evidence>
<name>A0A9N9SZF0_DIABA</name>
<evidence type="ECO:0000256" key="4">
    <source>
        <dbReference type="PIRNR" id="PIRNR010044"/>
    </source>
</evidence>
<evidence type="ECO:0000256" key="3">
    <source>
        <dbReference type="ARBA" id="ARBA00025745"/>
    </source>
</evidence>
<gene>
    <name evidence="5" type="ORF">DIABBA_LOCUS6871</name>
</gene>
<evidence type="ECO:0000313" key="6">
    <source>
        <dbReference type="Proteomes" id="UP001153709"/>
    </source>
</evidence>
<keyword evidence="2 4" id="KW-0143">Chaperone</keyword>
<dbReference type="EMBL" id="OU898279">
    <property type="protein sequence ID" value="CAG9833468.1"/>
    <property type="molecule type" value="Genomic_DNA"/>
</dbReference>
<dbReference type="GO" id="GO:0043248">
    <property type="term" value="P:proteasome assembly"/>
    <property type="evidence" value="ECO:0007669"/>
    <property type="project" value="TreeGrafter"/>
</dbReference>
<comment type="similarity">
    <text evidence="3 4">Belongs to the PSMG2 family.</text>
</comment>
<dbReference type="PIRSF" id="PIRSF010044">
    <property type="entry name" value="UCP010044"/>
    <property type="match status" value="1"/>
</dbReference>
<dbReference type="OrthoDB" id="10260712at2759"/>
<dbReference type="GO" id="GO:0005634">
    <property type="term" value="C:nucleus"/>
    <property type="evidence" value="ECO:0007669"/>
    <property type="project" value="TreeGrafter"/>
</dbReference>
<reference evidence="5" key="1">
    <citation type="submission" date="2022-01" db="EMBL/GenBank/DDBJ databases">
        <authorList>
            <person name="King R."/>
        </authorList>
    </citation>
    <scope>NUCLEOTIDE SEQUENCE</scope>
</reference>
<protein>
    <recommendedName>
        <fullName evidence="1 4">Proteasome assembly chaperone 2</fullName>
    </recommendedName>
</protein>
<comment type="function">
    <text evidence="4">Chaperone protein which promotes assembly of the 20S proteasome as part of a heterodimer with PSMG1.</text>
</comment>
<dbReference type="InterPro" id="IPR038389">
    <property type="entry name" value="PSMG2_sf"/>
</dbReference>
<keyword evidence="6" id="KW-1185">Reference proteome</keyword>
<sequence length="238" mass="26861">MPSLLRYFKPTNLNNFVIIIPCVSVGNVPQLAVDLLIKTYNLEKVASVWHSSIVPTVGADPYNCSSSEICTACELYSNEDLKIACLQLRSTIETKTARKFFEDVYNSLKEMKVKKVVILSSAFDYELHNIKKERFYFLGKSQLNLTNIPNIKELEKSDNNKYSVNGAGFSINLYSVLSKTLDCLLLGKYISEGDNRPDAQSLLEKVLNVTYLQQISKNVEYPSSWDYVFGAPPPIGIY</sequence>
<dbReference type="PANTHER" id="PTHR12970:SF1">
    <property type="entry name" value="PROTEASOME ASSEMBLY CHAPERONE 2"/>
    <property type="match status" value="1"/>
</dbReference>
<dbReference type="InterPro" id="IPR019151">
    <property type="entry name" value="Proteasome_assmbl_chaperone_2"/>
</dbReference>
<comment type="subunit">
    <text evidence="4">Forms a heterodimer with PSMG1.</text>
</comment>
<evidence type="ECO:0000256" key="2">
    <source>
        <dbReference type="ARBA" id="ARBA00023186"/>
    </source>
</evidence>
<dbReference type="InterPro" id="IPR016562">
    <property type="entry name" value="Proteasome_assmbl_chp_2_euk"/>
</dbReference>
<dbReference type="SUPFAM" id="SSF159659">
    <property type="entry name" value="Cgl1923-like"/>
    <property type="match status" value="1"/>
</dbReference>
<dbReference type="Gene3D" id="3.40.50.10900">
    <property type="entry name" value="PAC-like subunit"/>
    <property type="match status" value="1"/>
</dbReference>
<proteinExistence type="inferred from homology"/>
<dbReference type="AlphaFoldDB" id="A0A9N9SZF0"/>
<dbReference type="Proteomes" id="UP001153709">
    <property type="component" value="Chromosome 4"/>
</dbReference>
<dbReference type="Pfam" id="PF09754">
    <property type="entry name" value="PAC2"/>
    <property type="match status" value="1"/>
</dbReference>
<dbReference type="GO" id="GO:0005829">
    <property type="term" value="C:cytosol"/>
    <property type="evidence" value="ECO:0007669"/>
    <property type="project" value="TreeGrafter"/>
</dbReference>
<organism evidence="5 6">
    <name type="scientific">Diabrotica balteata</name>
    <name type="common">Banded cucumber beetle</name>
    <dbReference type="NCBI Taxonomy" id="107213"/>
    <lineage>
        <taxon>Eukaryota</taxon>
        <taxon>Metazoa</taxon>
        <taxon>Ecdysozoa</taxon>
        <taxon>Arthropoda</taxon>
        <taxon>Hexapoda</taxon>
        <taxon>Insecta</taxon>
        <taxon>Pterygota</taxon>
        <taxon>Neoptera</taxon>
        <taxon>Endopterygota</taxon>
        <taxon>Coleoptera</taxon>
        <taxon>Polyphaga</taxon>
        <taxon>Cucujiformia</taxon>
        <taxon>Chrysomeloidea</taxon>
        <taxon>Chrysomelidae</taxon>
        <taxon>Galerucinae</taxon>
        <taxon>Diabroticina</taxon>
        <taxon>Diabroticites</taxon>
        <taxon>Diabrotica</taxon>
    </lineage>
</organism>
<accession>A0A9N9SZF0</accession>
<evidence type="ECO:0000313" key="5">
    <source>
        <dbReference type="EMBL" id="CAG9833468.1"/>
    </source>
</evidence>